<proteinExistence type="predicted"/>
<dbReference type="EMBL" id="VSSQ01035332">
    <property type="protein sequence ID" value="MPM87529.1"/>
    <property type="molecule type" value="Genomic_DNA"/>
</dbReference>
<sequence>MYPAEGAVAEDYPHPAAFRRPKFITGKAKATGAEAGTAMHELIQFCDFAALAAGPTAEAVRLLAAGFISDEQYAAIDFEKVASFTKSELFSRMSASDELMREVRFNTLMPAAELLPYVPDTTASEEVLVQGVIDCVFREGERYTIVDYKTDHIGPGEMGTLAQRYAVQLRLYRRAFSQMAKTKDVRTVIYSFALGESVSVD</sequence>
<protein>
    <submittedName>
        <fullName evidence="2">ATP-dependent helicase/nuclease subunit A</fullName>
        <ecNumber evidence="2">3.1.-.-</ecNumber>
    </submittedName>
</protein>
<feature type="domain" description="PD-(D/E)XK endonuclease-like" evidence="1">
    <location>
        <begin position="33"/>
        <end position="190"/>
    </location>
</feature>
<dbReference type="Pfam" id="PF12705">
    <property type="entry name" value="PDDEXK_1"/>
    <property type="match status" value="1"/>
</dbReference>
<dbReference type="InterPro" id="IPR038726">
    <property type="entry name" value="PDDEXK_AddAB-type"/>
</dbReference>
<gene>
    <name evidence="2" type="primary">addA_30</name>
    <name evidence="2" type="ORF">SDC9_134626</name>
</gene>
<dbReference type="AlphaFoldDB" id="A0A645DE34"/>
<name>A0A645DE34_9ZZZZ</name>
<keyword evidence="2" id="KW-0547">Nucleotide-binding</keyword>
<evidence type="ECO:0000313" key="2">
    <source>
        <dbReference type="EMBL" id="MPM87529.1"/>
    </source>
</evidence>
<keyword evidence="2" id="KW-0347">Helicase</keyword>
<keyword evidence="2" id="KW-0067">ATP-binding</keyword>
<evidence type="ECO:0000259" key="1">
    <source>
        <dbReference type="Pfam" id="PF12705"/>
    </source>
</evidence>
<dbReference type="GO" id="GO:0016787">
    <property type="term" value="F:hydrolase activity"/>
    <property type="evidence" value="ECO:0007669"/>
    <property type="project" value="UniProtKB-KW"/>
</dbReference>
<dbReference type="InterPro" id="IPR011335">
    <property type="entry name" value="Restrct_endonuc-II-like"/>
</dbReference>
<reference evidence="2" key="1">
    <citation type="submission" date="2019-08" db="EMBL/GenBank/DDBJ databases">
        <authorList>
            <person name="Kucharzyk K."/>
            <person name="Murdoch R.W."/>
            <person name="Higgins S."/>
            <person name="Loffler F."/>
        </authorList>
    </citation>
    <scope>NUCLEOTIDE SEQUENCE</scope>
</reference>
<accession>A0A645DE34</accession>
<keyword evidence="2" id="KW-0378">Hydrolase</keyword>
<organism evidence="2">
    <name type="scientific">bioreactor metagenome</name>
    <dbReference type="NCBI Taxonomy" id="1076179"/>
    <lineage>
        <taxon>unclassified sequences</taxon>
        <taxon>metagenomes</taxon>
        <taxon>ecological metagenomes</taxon>
    </lineage>
</organism>
<dbReference type="InterPro" id="IPR011604">
    <property type="entry name" value="PDDEXK-like_dom_sf"/>
</dbReference>
<comment type="caution">
    <text evidence="2">The sequence shown here is derived from an EMBL/GenBank/DDBJ whole genome shotgun (WGS) entry which is preliminary data.</text>
</comment>
<dbReference type="Gene3D" id="3.90.320.10">
    <property type="match status" value="1"/>
</dbReference>
<dbReference type="SUPFAM" id="SSF52980">
    <property type="entry name" value="Restriction endonuclease-like"/>
    <property type="match status" value="1"/>
</dbReference>
<dbReference type="GO" id="GO:0004386">
    <property type="term" value="F:helicase activity"/>
    <property type="evidence" value="ECO:0007669"/>
    <property type="project" value="UniProtKB-KW"/>
</dbReference>
<dbReference type="EC" id="3.1.-.-" evidence="2"/>